<keyword evidence="6" id="KW-0560">Oxidoreductase</keyword>
<gene>
    <name evidence="8" type="primary">rfbD</name>
    <name evidence="8" type="ORF">GCM10022271_06530</name>
</gene>
<dbReference type="Gene3D" id="3.90.25.10">
    <property type="entry name" value="UDP-galactose 4-epimerase, domain 1"/>
    <property type="match status" value="1"/>
</dbReference>
<dbReference type="InterPro" id="IPR036291">
    <property type="entry name" value="NAD(P)-bd_dom_sf"/>
</dbReference>
<comment type="pathway">
    <text evidence="1 6">Carbohydrate biosynthesis; dTDP-L-rhamnose biosynthesis.</text>
</comment>
<keyword evidence="6" id="KW-0521">NADP</keyword>
<evidence type="ECO:0000256" key="3">
    <source>
        <dbReference type="ARBA" id="ARBA00012929"/>
    </source>
</evidence>
<evidence type="ECO:0000313" key="8">
    <source>
        <dbReference type="EMBL" id="GAA3777044.1"/>
    </source>
</evidence>
<dbReference type="CDD" id="cd05254">
    <property type="entry name" value="dTDP_HR_like_SDR_e"/>
    <property type="match status" value="1"/>
</dbReference>
<comment type="function">
    <text evidence="6">Catalyzes the reduction of dTDP-6-deoxy-L-lyxo-4-hexulose to yield dTDP-L-rhamnose.</text>
</comment>
<dbReference type="InterPro" id="IPR005913">
    <property type="entry name" value="dTDP_dehydrorham_reduct"/>
</dbReference>
<dbReference type="PANTHER" id="PTHR10491">
    <property type="entry name" value="DTDP-4-DEHYDRORHAMNOSE REDUCTASE"/>
    <property type="match status" value="1"/>
</dbReference>
<dbReference type="EC" id="1.1.1.133" evidence="3 6"/>
<evidence type="ECO:0000256" key="6">
    <source>
        <dbReference type="RuleBase" id="RU364082"/>
    </source>
</evidence>
<dbReference type="PANTHER" id="PTHR10491:SF4">
    <property type="entry name" value="METHIONINE ADENOSYLTRANSFERASE 2 SUBUNIT BETA"/>
    <property type="match status" value="1"/>
</dbReference>
<proteinExistence type="inferred from homology"/>
<dbReference type="InterPro" id="IPR029903">
    <property type="entry name" value="RmlD-like-bd"/>
</dbReference>
<keyword evidence="9" id="KW-1185">Reference proteome</keyword>
<name>A0ABP7GY69_9FLAO</name>
<sequence>MTLNVLITGSNGQLATCIKDLERQHPNLSFIYTNSSQLDLTNQEAINLFFETNKIDWCINCAAYTAVDKAETDTEKAFKVNEQGPKHLALACNNHNVKLIHVSTDFVFDGSKSSPYNEEDQTKPLGVYGTSKLQGELAIKDVMNAFFIVRTSWLYSEHGNNFMKTMLRLAQTNKELNIVADQVGTPTYAKDLAGALLRIITSNSNKYGVYHYSNEGVTSWYDFAKAIFDISEIEIKVNPIPSKEFPTPAKRPSYSVLDKQKIKENLNIETLYWRERLKTAIKNLY</sequence>
<evidence type="ECO:0000256" key="4">
    <source>
        <dbReference type="ARBA" id="ARBA00017099"/>
    </source>
</evidence>
<evidence type="ECO:0000313" key="9">
    <source>
        <dbReference type="Proteomes" id="UP001501456"/>
    </source>
</evidence>
<dbReference type="Pfam" id="PF04321">
    <property type="entry name" value="RmlD_sub_bind"/>
    <property type="match status" value="1"/>
</dbReference>
<dbReference type="RefSeq" id="WP_344727021.1">
    <property type="nucleotide sequence ID" value="NZ_BAABBI010000001.1"/>
</dbReference>
<dbReference type="NCBIfam" id="TIGR01214">
    <property type="entry name" value="rmlD"/>
    <property type="match status" value="1"/>
</dbReference>
<evidence type="ECO:0000256" key="2">
    <source>
        <dbReference type="ARBA" id="ARBA00010944"/>
    </source>
</evidence>
<comment type="catalytic activity">
    <reaction evidence="5">
        <text>dTDP-beta-L-rhamnose + NADP(+) = dTDP-4-dehydro-beta-L-rhamnose + NADPH + H(+)</text>
        <dbReference type="Rhea" id="RHEA:21796"/>
        <dbReference type="ChEBI" id="CHEBI:15378"/>
        <dbReference type="ChEBI" id="CHEBI:57510"/>
        <dbReference type="ChEBI" id="CHEBI:57783"/>
        <dbReference type="ChEBI" id="CHEBI:58349"/>
        <dbReference type="ChEBI" id="CHEBI:62830"/>
        <dbReference type="EC" id="1.1.1.133"/>
    </reaction>
</comment>
<dbReference type="EMBL" id="BAABBI010000001">
    <property type="protein sequence ID" value="GAA3777044.1"/>
    <property type="molecule type" value="Genomic_DNA"/>
</dbReference>
<organism evidence="8 9">
    <name type="scientific">Corallibacter vietnamensis</name>
    <dbReference type="NCBI Taxonomy" id="904130"/>
    <lineage>
        <taxon>Bacteria</taxon>
        <taxon>Pseudomonadati</taxon>
        <taxon>Bacteroidota</taxon>
        <taxon>Flavobacteriia</taxon>
        <taxon>Flavobacteriales</taxon>
        <taxon>Flavobacteriaceae</taxon>
        <taxon>Corallibacter</taxon>
    </lineage>
</organism>
<dbReference type="Proteomes" id="UP001501456">
    <property type="component" value="Unassembled WGS sequence"/>
</dbReference>
<feature type="domain" description="RmlD-like substrate binding" evidence="7">
    <location>
        <begin position="4"/>
        <end position="284"/>
    </location>
</feature>
<accession>A0ABP7GY69</accession>
<evidence type="ECO:0000256" key="1">
    <source>
        <dbReference type="ARBA" id="ARBA00004781"/>
    </source>
</evidence>
<comment type="caution">
    <text evidence="8">The sequence shown here is derived from an EMBL/GenBank/DDBJ whole genome shotgun (WGS) entry which is preliminary data.</text>
</comment>
<protein>
    <recommendedName>
        <fullName evidence="4 6">dTDP-4-dehydrorhamnose reductase</fullName>
        <ecNumber evidence="3 6">1.1.1.133</ecNumber>
    </recommendedName>
</protein>
<dbReference type="SUPFAM" id="SSF51735">
    <property type="entry name" value="NAD(P)-binding Rossmann-fold domains"/>
    <property type="match status" value="1"/>
</dbReference>
<reference evidence="9" key="1">
    <citation type="journal article" date="2019" name="Int. J. Syst. Evol. Microbiol.">
        <title>The Global Catalogue of Microorganisms (GCM) 10K type strain sequencing project: providing services to taxonomists for standard genome sequencing and annotation.</title>
        <authorList>
            <consortium name="The Broad Institute Genomics Platform"/>
            <consortium name="The Broad Institute Genome Sequencing Center for Infectious Disease"/>
            <person name="Wu L."/>
            <person name="Ma J."/>
        </authorList>
    </citation>
    <scope>NUCLEOTIDE SEQUENCE [LARGE SCALE GENOMIC DNA]</scope>
    <source>
        <strain evidence="9">JCM 17525</strain>
    </source>
</reference>
<comment type="similarity">
    <text evidence="2 6">Belongs to the dTDP-4-dehydrorhamnose reductase family.</text>
</comment>
<dbReference type="Gene3D" id="3.40.50.720">
    <property type="entry name" value="NAD(P)-binding Rossmann-like Domain"/>
    <property type="match status" value="1"/>
</dbReference>
<evidence type="ECO:0000259" key="7">
    <source>
        <dbReference type="Pfam" id="PF04321"/>
    </source>
</evidence>
<evidence type="ECO:0000256" key="5">
    <source>
        <dbReference type="ARBA" id="ARBA00048200"/>
    </source>
</evidence>